<feature type="binding site" evidence="7">
    <location>
        <position position="100"/>
    </location>
    <ligand>
        <name>NADPH</name>
        <dbReference type="ChEBI" id="CHEBI:57783"/>
    </ligand>
</feature>
<feature type="binding site" evidence="7">
    <location>
        <position position="31"/>
    </location>
    <ligand>
        <name>NADPH</name>
        <dbReference type="ChEBI" id="CHEBI:57783"/>
    </ligand>
</feature>
<feature type="binding site" evidence="7">
    <location>
        <position position="243"/>
    </location>
    <ligand>
        <name>sn-glycerol 3-phosphate</name>
        <dbReference type="ChEBI" id="CHEBI:57597"/>
    </ligand>
</feature>
<evidence type="ECO:0000256" key="3">
    <source>
        <dbReference type="ARBA" id="ARBA00023002"/>
    </source>
</evidence>
<evidence type="ECO:0000256" key="7">
    <source>
        <dbReference type="HAMAP-Rule" id="MF_00394"/>
    </source>
</evidence>
<dbReference type="HAMAP" id="MF_00394">
    <property type="entry name" value="NAD_Glyc3P_dehydrog"/>
    <property type="match status" value="1"/>
</dbReference>
<evidence type="ECO:0000256" key="8">
    <source>
        <dbReference type="RuleBase" id="RU000437"/>
    </source>
</evidence>
<dbReference type="Gene3D" id="3.40.50.720">
    <property type="entry name" value="NAD(P)-binding Rossmann-like Domain"/>
    <property type="match status" value="1"/>
</dbReference>
<comment type="pathway">
    <text evidence="7">Membrane lipid metabolism; glycerophospholipid metabolism.</text>
</comment>
<dbReference type="NCBIfam" id="NF000942">
    <property type="entry name" value="PRK00094.1-4"/>
    <property type="match status" value="1"/>
</dbReference>
<evidence type="ECO:0000256" key="6">
    <source>
        <dbReference type="ARBA" id="ARBA00023264"/>
    </source>
</evidence>
<feature type="binding site" evidence="7">
    <location>
        <position position="132"/>
    </location>
    <ligand>
        <name>NADPH</name>
        <dbReference type="ChEBI" id="CHEBI:57783"/>
    </ligand>
</feature>
<accession>A0ABT4VXE3</accession>
<dbReference type="PROSITE" id="PS00957">
    <property type="entry name" value="NAD_G3PDH"/>
    <property type="match status" value="1"/>
</dbReference>
<dbReference type="InterPro" id="IPR036291">
    <property type="entry name" value="NAD(P)-bd_dom_sf"/>
</dbReference>
<evidence type="ECO:0000256" key="1">
    <source>
        <dbReference type="ARBA" id="ARBA00011009"/>
    </source>
</evidence>
<comment type="catalytic activity">
    <reaction evidence="7">
        <text>sn-glycerol 3-phosphate + NAD(+) = dihydroxyacetone phosphate + NADH + H(+)</text>
        <dbReference type="Rhea" id="RHEA:11092"/>
        <dbReference type="ChEBI" id="CHEBI:15378"/>
        <dbReference type="ChEBI" id="CHEBI:57540"/>
        <dbReference type="ChEBI" id="CHEBI:57597"/>
        <dbReference type="ChEBI" id="CHEBI:57642"/>
        <dbReference type="ChEBI" id="CHEBI:57945"/>
        <dbReference type="EC" id="1.1.1.94"/>
    </reaction>
</comment>
<dbReference type="Pfam" id="PF07479">
    <property type="entry name" value="NAD_Gly3P_dh_C"/>
    <property type="match status" value="1"/>
</dbReference>
<reference evidence="12 13" key="1">
    <citation type="submission" date="2023-01" db="EMBL/GenBank/DDBJ databases">
        <authorList>
            <person name="Yoon J.-W."/>
        </authorList>
    </citation>
    <scope>NUCLEOTIDE SEQUENCE [LARGE SCALE GENOMIC DNA]</scope>
    <source>
        <strain evidence="12 13">KMU-50</strain>
    </source>
</reference>
<feature type="binding site" evidence="7">
    <location>
        <position position="244"/>
    </location>
    <ligand>
        <name>NADPH</name>
        <dbReference type="ChEBI" id="CHEBI:57783"/>
    </ligand>
</feature>
<evidence type="ECO:0000259" key="11">
    <source>
        <dbReference type="Pfam" id="PF07479"/>
    </source>
</evidence>
<dbReference type="InterPro" id="IPR013328">
    <property type="entry name" value="6PGD_dom2"/>
</dbReference>
<comment type="function">
    <text evidence="7">Catalyzes the reduction of the glycolytic intermediate dihydroxyacetone phosphate (DHAP) to sn-glycerol 3-phosphate (G3P), the key precursor for phospholipid synthesis.</text>
</comment>
<comment type="caution">
    <text evidence="7">Lacks conserved residue(s) required for the propagation of feature annotation.</text>
</comment>
<feature type="binding site" evidence="7">
    <location>
        <position position="245"/>
    </location>
    <ligand>
        <name>sn-glycerol 3-phosphate</name>
        <dbReference type="ChEBI" id="CHEBI:57597"/>
    </ligand>
</feature>
<keyword evidence="7" id="KW-0547">Nucleotide-binding</keyword>
<dbReference type="RefSeq" id="WP_271052507.1">
    <property type="nucleotide sequence ID" value="NZ_JAQIIO010000001.1"/>
</dbReference>
<feature type="binding site" evidence="7">
    <location>
        <position position="265"/>
    </location>
    <ligand>
        <name>NADPH</name>
        <dbReference type="ChEBI" id="CHEBI:57783"/>
    </ligand>
</feature>
<evidence type="ECO:0000256" key="5">
    <source>
        <dbReference type="ARBA" id="ARBA00023209"/>
    </source>
</evidence>
<dbReference type="PRINTS" id="PR00077">
    <property type="entry name" value="GPDHDRGNASE"/>
</dbReference>
<keyword evidence="13" id="KW-1185">Reference proteome</keyword>
<feature type="active site" description="Proton acceptor" evidence="7">
    <location>
        <position position="180"/>
    </location>
</feature>
<feature type="binding site" evidence="7">
    <location>
        <position position="130"/>
    </location>
    <ligand>
        <name>sn-glycerol 3-phosphate</name>
        <dbReference type="ChEBI" id="CHEBI:57597"/>
    </ligand>
</feature>
<keyword evidence="7" id="KW-0963">Cytoplasm</keyword>
<comment type="subcellular location">
    <subcellularLocation>
        <location evidence="7">Cytoplasm</location>
    </subcellularLocation>
</comment>
<keyword evidence="2 7" id="KW-0444">Lipid biosynthesis</keyword>
<feature type="binding site" evidence="7">
    <location>
        <position position="128"/>
    </location>
    <ligand>
        <name>sn-glycerol 3-phosphate</name>
        <dbReference type="ChEBI" id="CHEBI:57597"/>
    </ligand>
</feature>
<feature type="binding site" evidence="7">
    <location>
        <position position="233"/>
    </location>
    <ligand>
        <name>sn-glycerol 3-phosphate</name>
        <dbReference type="ChEBI" id="CHEBI:57597"/>
    </ligand>
</feature>
<dbReference type="Pfam" id="PF01210">
    <property type="entry name" value="NAD_Gly3P_dh_N"/>
    <property type="match status" value="1"/>
</dbReference>
<evidence type="ECO:0000259" key="10">
    <source>
        <dbReference type="Pfam" id="PF01210"/>
    </source>
</evidence>
<dbReference type="InterPro" id="IPR011128">
    <property type="entry name" value="G3P_DH_NAD-dep_N"/>
</dbReference>
<dbReference type="Proteomes" id="UP001528040">
    <property type="component" value="Unassembled WGS sequence"/>
</dbReference>
<gene>
    <name evidence="7" type="primary">gpsA</name>
    <name evidence="12" type="ORF">O2N63_02380</name>
</gene>
<protein>
    <recommendedName>
        <fullName evidence="7">Glycerol-3-phosphate dehydrogenase [NAD(P)+]</fullName>
        <ecNumber evidence="7">1.1.1.94</ecNumber>
    </recommendedName>
    <alternativeName>
        <fullName evidence="7">NAD(P)(+)-dependent glycerol-3-phosphate dehydrogenase</fullName>
    </alternativeName>
    <alternativeName>
        <fullName evidence="7">NAD(P)H-dependent dihydroxyacetone-phosphate reductase</fullName>
    </alternativeName>
</protein>
<feature type="domain" description="Glycerol-3-phosphate dehydrogenase NAD-dependent N-terminal" evidence="10">
    <location>
        <begin position="3"/>
        <end position="150"/>
    </location>
</feature>
<dbReference type="NCBIfam" id="NF000940">
    <property type="entry name" value="PRK00094.1-2"/>
    <property type="match status" value="1"/>
</dbReference>
<dbReference type="InterPro" id="IPR006109">
    <property type="entry name" value="G3P_DH_NAD-dep_C"/>
</dbReference>
<keyword evidence="7" id="KW-0521">NADP</keyword>
<feature type="binding site" evidence="7">
    <location>
        <position position="11"/>
    </location>
    <ligand>
        <name>NADPH</name>
        <dbReference type="ChEBI" id="CHEBI:57783"/>
    </ligand>
</feature>
<keyword evidence="7 8" id="KW-0520">NAD</keyword>
<dbReference type="InterPro" id="IPR008927">
    <property type="entry name" value="6-PGluconate_DH-like_C_sf"/>
</dbReference>
<keyword evidence="4 7" id="KW-0443">Lipid metabolism</keyword>
<keyword evidence="5 7" id="KW-0594">Phospholipid biosynthesis</keyword>
<dbReference type="EC" id="1.1.1.94" evidence="7"/>
<dbReference type="Gene3D" id="1.10.1040.10">
    <property type="entry name" value="N-(1-d-carboxylethyl)-l-norvaline Dehydrogenase, domain 2"/>
    <property type="match status" value="1"/>
</dbReference>
<evidence type="ECO:0000313" key="13">
    <source>
        <dbReference type="Proteomes" id="UP001528040"/>
    </source>
</evidence>
<keyword evidence="6 7" id="KW-1208">Phospholipid metabolism</keyword>
<evidence type="ECO:0000256" key="9">
    <source>
        <dbReference type="RuleBase" id="RU000439"/>
    </source>
</evidence>
<dbReference type="SUPFAM" id="SSF48179">
    <property type="entry name" value="6-phosphogluconate dehydrogenase C-terminal domain-like"/>
    <property type="match status" value="1"/>
</dbReference>
<evidence type="ECO:0000256" key="4">
    <source>
        <dbReference type="ARBA" id="ARBA00023098"/>
    </source>
</evidence>
<feature type="binding site" evidence="7">
    <location>
        <position position="100"/>
    </location>
    <ligand>
        <name>sn-glycerol 3-phosphate</name>
        <dbReference type="ChEBI" id="CHEBI:57597"/>
    </ligand>
</feature>
<comment type="caution">
    <text evidence="12">The sequence shown here is derived from an EMBL/GenBank/DDBJ whole genome shotgun (WGS) entry which is preliminary data.</text>
</comment>
<dbReference type="PANTHER" id="PTHR11728">
    <property type="entry name" value="GLYCEROL-3-PHOSPHATE DEHYDROGENASE"/>
    <property type="match status" value="1"/>
</dbReference>
<feature type="binding site" evidence="7">
    <location>
        <position position="244"/>
    </location>
    <ligand>
        <name>sn-glycerol 3-phosphate</name>
        <dbReference type="ChEBI" id="CHEBI:57597"/>
    </ligand>
</feature>
<proteinExistence type="inferred from homology"/>
<dbReference type="PIRSF" id="PIRSF000114">
    <property type="entry name" value="Glycerol-3-P_dh"/>
    <property type="match status" value="1"/>
</dbReference>
<comment type="similarity">
    <text evidence="1 7 8">Belongs to the NAD-dependent glycerol-3-phosphate dehydrogenase family.</text>
</comment>
<comment type="catalytic activity">
    <reaction evidence="7 9">
        <text>sn-glycerol 3-phosphate + NADP(+) = dihydroxyacetone phosphate + NADPH + H(+)</text>
        <dbReference type="Rhea" id="RHEA:11096"/>
        <dbReference type="ChEBI" id="CHEBI:15378"/>
        <dbReference type="ChEBI" id="CHEBI:57597"/>
        <dbReference type="ChEBI" id="CHEBI:57642"/>
        <dbReference type="ChEBI" id="CHEBI:57783"/>
        <dbReference type="ChEBI" id="CHEBI:58349"/>
        <dbReference type="EC" id="1.1.1.94"/>
    </reaction>
</comment>
<evidence type="ECO:0000256" key="2">
    <source>
        <dbReference type="ARBA" id="ARBA00022516"/>
    </source>
</evidence>
<keyword evidence="3 7" id="KW-0560">Oxidoreductase</keyword>
<organism evidence="12 13">
    <name type="scientific">Aliiroseovarius salicola</name>
    <dbReference type="NCBI Taxonomy" id="3009082"/>
    <lineage>
        <taxon>Bacteria</taxon>
        <taxon>Pseudomonadati</taxon>
        <taxon>Pseudomonadota</taxon>
        <taxon>Alphaproteobacteria</taxon>
        <taxon>Rhodobacterales</taxon>
        <taxon>Paracoccaceae</taxon>
        <taxon>Aliiroseovarius</taxon>
    </lineage>
</organism>
<name>A0ABT4VXE3_9RHOB</name>
<dbReference type="InterPro" id="IPR006168">
    <property type="entry name" value="G3P_DH_NAD-dep"/>
</dbReference>
<feature type="binding site" evidence="7">
    <location>
        <position position="180"/>
    </location>
    <ligand>
        <name>sn-glycerol 3-phosphate</name>
        <dbReference type="ChEBI" id="CHEBI:57597"/>
    </ligand>
</feature>
<feature type="domain" description="Glycerol-3-phosphate dehydrogenase NAD-dependent C-terminal" evidence="11">
    <location>
        <begin position="169"/>
        <end position="304"/>
    </location>
</feature>
<sequence>MSISVLGAGAFGTALAISLARDGTRVTLWARSPGNMQESRDNPNRLPGFSFPDPLDVTGDLNRACKADILLLATPMQQLAGFLRDHQAQFAGKALVACCKGVDLASGLGPAEIIRTIVPDATAAILSGPSFAVDIAGGLPTALTLACENGAELQSALSTSNLRIYRSSDLVGVELGGALKNVVAIACGIAMGAGLGESARAALMTRGYTEMQRFALANGAEAETLAGLSGFGDLALTCASEKSRNFAFGFALGRGETLPEGTTVEGKATAKAVSALARRKGLEMPIADMVVAILDKHLTINEATEALLARPLKEE</sequence>
<dbReference type="EMBL" id="JAQIIO010000001">
    <property type="protein sequence ID" value="MDA5092921.1"/>
    <property type="molecule type" value="Genomic_DNA"/>
</dbReference>
<dbReference type="PANTHER" id="PTHR11728:SF1">
    <property type="entry name" value="GLYCEROL-3-PHOSPHATE DEHYDROGENASE [NAD(+)] 2, CHLOROPLASTIC"/>
    <property type="match status" value="1"/>
</dbReference>
<dbReference type="SUPFAM" id="SSF51735">
    <property type="entry name" value="NAD(P)-binding Rossmann-fold domains"/>
    <property type="match status" value="1"/>
</dbReference>
<evidence type="ECO:0000313" key="12">
    <source>
        <dbReference type="EMBL" id="MDA5092921.1"/>
    </source>
</evidence>